<dbReference type="InterPro" id="IPR038389">
    <property type="entry name" value="PSMG2_sf"/>
</dbReference>
<dbReference type="EMBL" id="JAWDKD010000003">
    <property type="protein sequence ID" value="MDV0446399.1"/>
    <property type="molecule type" value="Genomic_DNA"/>
</dbReference>
<dbReference type="PANTHER" id="PTHR35610:SF7">
    <property type="entry name" value="3-ISOPROPYLMALATE DEHYDRATASE"/>
    <property type="match status" value="1"/>
</dbReference>
<dbReference type="NCBIfam" id="TIGR00162">
    <property type="entry name" value="proteasome assembly chaperone family protein"/>
    <property type="match status" value="1"/>
</dbReference>
<dbReference type="InterPro" id="IPR019151">
    <property type="entry name" value="Proteasome_assmbl_chaperone_2"/>
</dbReference>
<dbReference type="Proteomes" id="UP001271789">
    <property type="component" value="Unassembled WGS sequence"/>
</dbReference>
<protein>
    <recommendedName>
        <fullName evidence="4">Proteasome assembly chaperone family protein</fullName>
    </recommendedName>
</protein>
<evidence type="ECO:0000313" key="2">
    <source>
        <dbReference type="EMBL" id="MDV0446399.1"/>
    </source>
</evidence>
<dbReference type="Gene3D" id="3.40.50.10900">
    <property type="entry name" value="PAC-like subunit"/>
    <property type="match status" value="1"/>
</dbReference>
<organism evidence="2 3">
    <name type="scientific">Methanolapillus africanus</name>
    <dbReference type="NCBI Taxonomy" id="3028297"/>
    <lineage>
        <taxon>Archaea</taxon>
        <taxon>Methanobacteriati</taxon>
        <taxon>Methanobacteriota</taxon>
        <taxon>Stenosarchaea group</taxon>
        <taxon>Methanomicrobia</taxon>
        <taxon>Methanosarcinales</taxon>
        <taxon>Methanosarcinaceae</taxon>
        <taxon>Methanolapillus</taxon>
    </lineage>
</organism>
<dbReference type="SUPFAM" id="SSF159659">
    <property type="entry name" value="Cgl1923-like"/>
    <property type="match status" value="1"/>
</dbReference>
<accession>A0AAE4MHR7</accession>
<dbReference type="AlphaFoldDB" id="A0AAE4MHR7"/>
<keyword evidence="3" id="KW-1185">Reference proteome</keyword>
<comment type="caution">
    <text evidence="2">The sequence shown here is derived from an EMBL/GenBank/DDBJ whole genome shotgun (WGS) entry which is preliminary data.</text>
</comment>
<evidence type="ECO:0000313" key="3">
    <source>
        <dbReference type="Proteomes" id="UP001271789"/>
    </source>
</evidence>
<reference evidence="2" key="1">
    <citation type="submission" date="2023-06" db="EMBL/GenBank/DDBJ databases">
        <title>Genome sequence of Methanosarcinaceae archaeon Ag5.</title>
        <authorList>
            <person name="Protasov E."/>
            <person name="Platt K."/>
            <person name="Poehlein A."/>
            <person name="Daniel R."/>
            <person name="Brune A."/>
        </authorList>
    </citation>
    <scope>NUCLEOTIDE SEQUENCE</scope>
    <source>
        <strain evidence="2">Ag5</strain>
    </source>
</reference>
<gene>
    <name evidence="2" type="ORF">MsAg5_02320</name>
</gene>
<dbReference type="PANTHER" id="PTHR35610">
    <property type="entry name" value="3-ISOPROPYLMALATE DEHYDRATASE-RELATED"/>
    <property type="match status" value="1"/>
</dbReference>
<evidence type="ECO:0008006" key="4">
    <source>
        <dbReference type="Google" id="ProtNLM"/>
    </source>
</evidence>
<sequence length="265" mass="28427">MKENIVVYHYEQDVLNLTDPVMIVGLPGVGHVGKFVADHLVEVLDSKKIVDIYSAHFPPQVMVEKDSTIKLVGNQIYVARAGDLDLLILVGDSQSSDTSGHYNLCELYINIAAKFGVKRIFTLGGYPTGMVNAEDFVIGAVNNPLMIEKLSQKGIEFKPSEPPGGIVGASGLILAFSQFCGIDAACLMGTTSGYIADPKSSKALLEKLSDVLEVDIDSGALDAKITEMEKLVEKLKDSAVGDDGDYDEGSGPYEPTADDDLVYFG</sequence>
<feature type="region of interest" description="Disordered" evidence="1">
    <location>
        <begin position="239"/>
        <end position="260"/>
    </location>
</feature>
<dbReference type="Pfam" id="PF09754">
    <property type="entry name" value="PAC2"/>
    <property type="match status" value="1"/>
</dbReference>
<dbReference type="RefSeq" id="WP_338098783.1">
    <property type="nucleotide sequence ID" value="NZ_JAWDKD010000003.1"/>
</dbReference>
<dbReference type="InterPro" id="IPR004426">
    <property type="entry name" value="MJ1210-like"/>
</dbReference>
<evidence type="ECO:0000256" key="1">
    <source>
        <dbReference type="SAM" id="MobiDB-lite"/>
    </source>
</evidence>
<name>A0AAE4MHR7_9EURY</name>
<proteinExistence type="predicted"/>